<evidence type="ECO:0000256" key="3">
    <source>
        <dbReference type="ARBA" id="ARBA00023015"/>
    </source>
</evidence>
<gene>
    <name evidence="7" type="ORF">EYW49_11305</name>
</gene>
<dbReference type="InterPro" id="IPR000847">
    <property type="entry name" value="LysR_HTH_N"/>
</dbReference>
<dbReference type="PANTHER" id="PTHR30118:SF15">
    <property type="entry name" value="TRANSCRIPTIONAL REGULATORY PROTEIN"/>
    <property type="match status" value="1"/>
</dbReference>
<name>A0A4Q9VP26_9HYPH</name>
<dbReference type="RefSeq" id="WP_131309668.1">
    <property type="nucleotide sequence ID" value="NZ_SJFN01000015.1"/>
</dbReference>
<accession>A0A4Q9VP26</accession>
<dbReference type="InterPro" id="IPR036388">
    <property type="entry name" value="WH-like_DNA-bd_sf"/>
</dbReference>
<evidence type="ECO:0000313" key="8">
    <source>
        <dbReference type="Proteomes" id="UP000292781"/>
    </source>
</evidence>
<dbReference type="Gene3D" id="3.40.190.10">
    <property type="entry name" value="Periplasmic binding protein-like II"/>
    <property type="match status" value="2"/>
</dbReference>
<evidence type="ECO:0000256" key="4">
    <source>
        <dbReference type="ARBA" id="ARBA00023125"/>
    </source>
</evidence>
<dbReference type="EMBL" id="SJFN01000015">
    <property type="protein sequence ID" value="TBW37346.1"/>
    <property type="molecule type" value="Genomic_DNA"/>
</dbReference>
<dbReference type="Gene3D" id="1.10.10.10">
    <property type="entry name" value="Winged helix-like DNA-binding domain superfamily/Winged helix DNA-binding domain"/>
    <property type="match status" value="1"/>
</dbReference>
<evidence type="ECO:0000256" key="2">
    <source>
        <dbReference type="ARBA" id="ARBA00022458"/>
    </source>
</evidence>
<reference evidence="7 8" key="1">
    <citation type="submission" date="2019-02" db="EMBL/GenBank/DDBJ databases">
        <title>Siculibacillus lacustris gen. nov., sp. nov., a new rosette-forming bacterium isolated from a freshwater crater lake (Lake St. Ana, Romania).</title>
        <authorList>
            <person name="Felfoldi T."/>
            <person name="Marton Z."/>
            <person name="Szabo A."/>
            <person name="Mentes A."/>
            <person name="Boka K."/>
            <person name="Marialigeti K."/>
            <person name="Mathe I."/>
            <person name="Koncz M."/>
            <person name="Schumann P."/>
            <person name="Toth E."/>
        </authorList>
    </citation>
    <scope>NUCLEOTIDE SEQUENCE [LARGE SCALE GENOMIC DNA]</scope>
    <source>
        <strain evidence="7 8">SA-279</strain>
    </source>
</reference>
<evidence type="ECO:0000256" key="5">
    <source>
        <dbReference type="ARBA" id="ARBA00023163"/>
    </source>
</evidence>
<keyword evidence="2" id="KW-0536">Nodulation</keyword>
<dbReference type="InterPro" id="IPR050389">
    <property type="entry name" value="LysR-type_TF"/>
</dbReference>
<dbReference type="SUPFAM" id="SSF53850">
    <property type="entry name" value="Periplasmic binding protein-like II"/>
    <property type="match status" value="1"/>
</dbReference>
<keyword evidence="4" id="KW-0238">DNA-binding</keyword>
<feature type="domain" description="HTH lysR-type" evidence="6">
    <location>
        <begin position="4"/>
        <end position="61"/>
    </location>
</feature>
<organism evidence="7 8">
    <name type="scientific">Siculibacillus lacustris</name>
    <dbReference type="NCBI Taxonomy" id="1549641"/>
    <lineage>
        <taxon>Bacteria</taxon>
        <taxon>Pseudomonadati</taxon>
        <taxon>Pseudomonadota</taxon>
        <taxon>Alphaproteobacteria</taxon>
        <taxon>Hyphomicrobiales</taxon>
        <taxon>Ancalomicrobiaceae</taxon>
        <taxon>Siculibacillus</taxon>
    </lineage>
</organism>
<keyword evidence="5" id="KW-0804">Transcription</keyword>
<keyword evidence="8" id="KW-1185">Reference proteome</keyword>
<comment type="caution">
    <text evidence="7">The sequence shown here is derived from an EMBL/GenBank/DDBJ whole genome shotgun (WGS) entry which is preliminary data.</text>
</comment>
<proteinExistence type="inferred from homology"/>
<keyword evidence="3" id="KW-0805">Transcription regulation</keyword>
<sequence length="320" mass="34315">MPDLDLNLLVALDALLRDRSVSAAARKLGLSTSAMSRTLARLRAATGDPLLVPAGRALVATPRAEAIAEEVRSLTIAVRAVLSPPPQLDIRTLKRDFTLRTNEAFVQLHAARLAAAVMAAAPGVRLRFVAKPDKEIQSLRDGTIDLDIGVVAGDGAELRAQTLFRDRFVGIVRAGHPLLTADPLTAEHFVAWGHVVASRRRQFVGGVDPALAALGLSRVVRVVVPSFPAVVAVAAESDLIGMVPRSFSPADLGGRIALFELPVATPEIVVSQIWHPRMDADFGHRWLRGLIFESFRSPPAAIRGSERSGSLERLEGTADR</sequence>
<protein>
    <submittedName>
        <fullName evidence="7">LysR family transcriptional regulator</fullName>
    </submittedName>
</protein>
<dbReference type="InterPro" id="IPR005119">
    <property type="entry name" value="LysR_subst-bd"/>
</dbReference>
<dbReference type="GO" id="GO:0003677">
    <property type="term" value="F:DNA binding"/>
    <property type="evidence" value="ECO:0007669"/>
    <property type="project" value="UniProtKB-KW"/>
</dbReference>
<dbReference type="SUPFAM" id="SSF46785">
    <property type="entry name" value="Winged helix' DNA-binding domain"/>
    <property type="match status" value="1"/>
</dbReference>
<dbReference type="Proteomes" id="UP000292781">
    <property type="component" value="Unassembled WGS sequence"/>
</dbReference>
<dbReference type="Pfam" id="PF00126">
    <property type="entry name" value="HTH_1"/>
    <property type="match status" value="1"/>
</dbReference>
<dbReference type="GO" id="GO:0003700">
    <property type="term" value="F:DNA-binding transcription factor activity"/>
    <property type="evidence" value="ECO:0007669"/>
    <property type="project" value="InterPro"/>
</dbReference>
<comment type="similarity">
    <text evidence="1">Belongs to the LysR transcriptional regulatory family.</text>
</comment>
<evidence type="ECO:0000256" key="1">
    <source>
        <dbReference type="ARBA" id="ARBA00009437"/>
    </source>
</evidence>
<dbReference type="OrthoDB" id="8455878at2"/>
<dbReference type="PROSITE" id="PS50931">
    <property type="entry name" value="HTH_LYSR"/>
    <property type="match status" value="1"/>
</dbReference>
<evidence type="ECO:0000313" key="7">
    <source>
        <dbReference type="EMBL" id="TBW37346.1"/>
    </source>
</evidence>
<dbReference type="InterPro" id="IPR036390">
    <property type="entry name" value="WH_DNA-bd_sf"/>
</dbReference>
<dbReference type="AlphaFoldDB" id="A0A4Q9VP26"/>
<dbReference type="PANTHER" id="PTHR30118">
    <property type="entry name" value="HTH-TYPE TRANSCRIPTIONAL REGULATOR LEUO-RELATED"/>
    <property type="match status" value="1"/>
</dbReference>
<evidence type="ECO:0000259" key="6">
    <source>
        <dbReference type="PROSITE" id="PS50931"/>
    </source>
</evidence>
<dbReference type="Pfam" id="PF03466">
    <property type="entry name" value="LysR_substrate"/>
    <property type="match status" value="1"/>
</dbReference>